<dbReference type="GO" id="GO:0005829">
    <property type="term" value="C:cytosol"/>
    <property type="evidence" value="ECO:0007669"/>
    <property type="project" value="TreeGrafter"/>
</dbReference>
<dbReference type="EMBL" id="NMUQ01000001">
    <property type="protein sequence ID" value="OXM17586.1"/>
    <property type="molecule type" value="Genomic_DNA"/>
</dbReference>
<dbReference type="CDD" id="cd00757">
    <property type="entry name" value="ThiF_MoeB_HesA_family"/>
    <property type="match status" value="1"/>
</dbReference>
<keyword evidence="4" id="KW-1185">Reference proteome</keyword>
<dbReference type="GO" id="GO:0004792">
    <property type="term" value="F:thiosulfate-cyanide sulfurtransferase activity"/>
    <property type="evidence" value="ECO:0007669"/>
    <property type="project" value="TreeGrafter"/>
</dbReference>
<name>A0A229P5M1_9BACL</name>
<evidence type="ECO:0000259" key="2">
    <source>
        <dbReference type="Pfam" id="PF00899"/>
    </source>
</evidence>
<dbReference type="PANTHER" id="PTHR10953:SF102">
    <property type="entry name" value="ADENYLYLTRANSFERASE AND SULFURTRANSFERASE MOCS3"/>
    <property type="match status" value="1"/>
</dbReference>
<protein>
    <submittedName>
        <fullName evidence="3">Thiamine biosynthesis protein ThiF</fullName>
    </submittedName>
</protein>
<comment type="caution">
    <text evidence="3">The sequence shown here is derived from an EMBL/GenBank/DDBJ whole genome shotgun (WGS) entry which is preliminary data.</text>
</comment>
<comment type="similarity">
    <text evidence="1">Belongs to the HesA/MoeB/ThiF family.</text>
</comment>
<dbReference type="Proteomes" id="UP000215145">
    <property type="component" value="Unassembled WGS sequence"/>
</dbReference>
<accession>A0A229P5M1</accession>
<gene>
    <name evidence="3" type="ORF">CGZ75_10990</name>
</gene>
<dbReference type="InterPro" id="IPR035985">
    <property type="entry name" value="Ubiquitin-activating_enz"/>
</dbReference>
<evidence type="ECO:0000313" key="3">
    <source>
        <dbReference type="EMBL" id="OXM17586.1"/>
    </source>
</evidence>
<organism evidence="3 4">
    <name type="scientific">Paenibacillus herberti</name>
    <dbReference type="NCBI Taxonomy" id="1619309"/>
    <lineage>
        <taxon>Bacteria</taxon>
        <taxon>Bacillati</taxon>
        <taxon>Bacillota</taxon>
        <taxon>Bacilli</taxon>
        <taxon>Bacillales</taxon>
        <taxon>Paenibacillaceae</taxon>
        <taxon>Paenibacillus</taxon>
    </lineage>
</organism>
<dbReference type="OrthoDB" id="9804286at2"/>
<dbReference type="Pfam" id="PF00899">
    <property type="entry name" value="ThiF"/>
    <property type="match status" value="1"/>
</dbReference>
<dbReference type="FunFam" id="3.40.50.720:FF:000080">
    <property type="entry name" value="Thiazole biosynthesis adenylyltransferase ThiF"/>
    <property type="match status" value="1"/>
</dbReference>
<dbReference type="GO" id="GO:0016779">
    <property type="term" value="F:nucleotidyltransferase activity"/>
    <property type="evidence" value="ECO:0007669"/>
    <property type="project" value="TreeGrafter"/>
</dbReference>
<feature type="domain" description="THIF-type NAD/FAD binding fold" evidence="2">
    <location>
        <begin position="11"/>
        <end position="249"/>
    </location>
</feature>
<dbReference type="PANTHER" id="PTHR10953">
    <property type="entry name" value="UBIQUITIN-ACTIVATING ENZYME E1"/>
    <property type="match status" value="1"/>
</dbReference>
<reference evidence="3 4" key="1">
    <citation type="submission" date="2017-07" db="EMBL/GenBank/DDBJ databases">
        <title>Paenibacillus herberti R33 genome sequencing and assembly.</title>
        <authorList>
            <person name="Su W."/>
        </authorList>
    </citation>
    <scope>NUCLEOTIDE SEQUENCE [LARGE SCALE GENOMIC DNA]</scope>
    <source>
        <strain evidence="3 4">R33</strain>
    </source>
</reference>
<evidence type="ECO:0000256" key="1">
    <source>
        <dbReference type="ARBA" id="ARBA00009919"/>
    </source>
</evidence>
<dbReference type="SUPFAM" id="SSF69572">
    <property type="entry name" value="Activating enzymes of the ubiquitin-like proteins"/>
    <property type="match status" value="1"/>
</dbReference>
<sequence>MSLSEPARERHSRQMRFAPIGEHGQLALRSSRVLIVGVGSLGASLAQHMVRSGVGELRLADRDYVEWSNLQRQMLFDEDDAHLSLPKAIAAADKLRRIDSSVQIEAIVADLTSPEALEAAAAGCDLVLDGTDNAAVRLCLNDWCFRNGVPLMYGGIAGASGMSAPLVPGETCCLRCLIGGEQEQESGETCDTVGMLSPAVEMVAALQAAEALKWLSGNRGEIRRTLASVGVWPLSLREMRLPGPSASCRICSGATVVSHTLDSVEAAKTAVTAVLCGRDTVQVELGATGDPGMYRRRLEQVGCSVIQNPYLLRAELPTGEGRLVVFPDGRVLVQGTSDPEEALRCCELYLTG</sequence>
<evidence type="ECO:0000313" key="4">
    <source>
        <dbReference type="Proteomes" id="UP000215145"/>
    </source>
</evidence>
<dbReference type="GO" id="GO:0008146">
    <property type="term" value="F:sulfotransferase activity"/>
    <property type="evidence" value="ECO:0007669"/>
    <property type="project" value="TreeGrafter"/>
</dbReference>
<dbReference type="Gene3D" id="3.40.50.720">
    <property type="entry name" value="NAD(P)-binding Rossmann-like Domain"/>
    <property type="match status" value="1"/>
</dbReference>
<dbReference type="AlphaFoldDB" id="A0A229P5M1"/>
<dbReference type="InterPro" id="IPR045886">
    <property type="entry name" value="ThiF/MoeB/HesA"/>
</dbReference>
<dbReference type="InterPro" id="IPR000594">
    <property type="entry name" value="ThiF_NAD_FAD-bd"/>
</dbReference>
<dbReference type="GO" id="GO:0008641">
    <property type="term" value="F:ubiquitin-like modifier activating enzyme activity"/>
    <property type="evidence" value="ECO:0007669"/>
    <property type="project" value="InterPro"/>
</dbReference>
<proteinExistence type="inferred from homology"/>